<feature type="domain" description="TF-B3" evidence="6">
    <location>
        <begin position="202"/>
        <end position="296"/>
    </location>
</feature>
<dbReference type="InterPro" id="IPR044837">
    <property type="entry name" value="REM16-like"/>
</dbReference>
<dbReference type="GO" id="GO:0003677">
    <property type="term" value="F:DNA binding"/>
    <property type="evidence" value="ECO:0007669"/>
    <property type="project" value="UniProtKB-KW"/>
</dbReference>
<keyword evidence="4" id="KW-0804">Transcription</keyword>
<evidence type="ECO:0000256" key="1">
    <source>
        <dbReference type="ARBA" id="ARBA00004123"/>
    </source>
</evidence>
<protein>
    <recommendedName>
        <fullName evidence="6">TF-B3 domain-containing protein</fullName>
    </recommendedName>
</protein>
<dbReference type="InterPro" id="IPR015300">
    <property type="entry name" value="DNA-bd_pseudobarrel_sf"/>
</dbReference>
<dbReference type="PANTHER" id="PTHR31391">
    <property type="entry name" value="B3 DOMAIN-CONTAINING PROTEIN OS11G0197600-RELATED"/>
    <property type="match status" value="1"/>
</dbReference>
<dbReference type="Proteomes" id="UP001417504">
    <property type="component" value="Unassembled WGS sequence"/>
</dbReference>
<evidence type="ECO:0000313" key="7">
    <source>
        <dbReference type="EMBL" id="KAK9109021.1"/>
    </source>
</evidence>
<dbReference type="Gene3D" id="2.40.330.10">
    <property type="entry name" value="DNA-binding pseudobarrel domain"/>
    <property type="match status" value="2"/>
</dbReference>
<evidence type="ECO:0000256" key="4">
    <source>
        <dbReference type="ARBA" id="ARBA00023163"/>
    </source>
</evidence>
<evidence type="ECO:0000256" key="2">
    <source>
        <dbReference type="ARBA" id="ARBA00023015"/>
    </source>
</evidence>
<dbReference type="PROSITE" id="PS50863">
    <property type="entry name" value="B3"/>
    <property type="match status" value="2"/>
</dbReference>
<keyword evidence="5" id="KW-0539">Nucleus</keyword>
<comment type="subcellular location">
    <subcellularLocation>
        <location evidence="1">Nucleus</location>
    </subcellularLocation>
</comment>
<dbReference type="PANTHER" id="PTHR31391:SF106">
    <property type="entry name" value="B3 DOMAIN-CONTAINING PROTEIN OS01G0723500"/>
    <property type="match status" value="1"/>
</dbReference>
<dbReference type="InterPro" id="IPR003340">
    <property type="entry name" value="B3_DNA-bd"/>
</dbReference>
<dbReference type="SUPFAM" id="SSF101936">
    <property type="entry name" value="DNA-binding pseudobarrel domain"/>
    <property type="match status" value="2"/>
</dbReference>
<reference evidence="7 8" key="1">
    <citation type="submission" date="2024-01" db="EMBL/GenBank/DDBJ databases">
        <title>Genome assemblies of Stephania.</title>
        <authorList>
            <person name="Yang L."/>
        </authorList>
    </citation>
    <scope>NUCLEOTIDE SEQUENCE [LARGE SCALE GENOMIC DNA]</scope>
    <source>
        <strain evidence="7">QJT</strain>
        <tissue evidence="7">Leaf</tissue>
    </source>
</reference>
<dbReference type="GO" id="GO:0005634">
    <property type="term" value="C:nucleus"/>
    <property type="evidence" value="ECO:0007669"/>
    <property type="project" value="UniProtKB-SubCell"/>
</dbReference>
<dbReference type="EMBL" id="JBBNAE010000007">
    <property type="protein sequence ID" value="KAK9109021.1"/>
    <property type="molecule type" value="Genomic_DNA"/>
</dbReference>
<dbReference type="Pfam" id="PF02362">
    <property type="entry name" value="B3"/>
    <property type="match status" value="2"/>
</dbReference>
<evidence type="ECO:0000259" key="6">
    <source>
        <dbReference type="PROSITE" id="PS50863"/>
    </source>
</evidence>
<dbReference type="AlphaFoldDB" id="A0AAP0I5K5"/>
<keyword evidence="8" id="KW-1185">Reference proteome</keyword>
<comment type="caution">
    <text evidence="7">The sequence shown here is derived from an EMBL/GenBank/DDBJ whole genome shotgun (WGS) entry which is preliminary data.</text>
</comment>
<evidence type="ECO:0000313" key="8">
    <source>
        <dbReference type="Proteomes" id="UP001417504"/>
    </source>
</evidence>
<feature type="domain" description="TF-B3" evidence="6">
    <location>
        <begin position="13"/>
        <end position="106"/>
    </location>
</feature>
<dbReference type="CDD" id="cd10017">
    <property type="entry name" value="B3_DNA"/>
    <property type="match status" value="2"/>
</dbReference>
<gene>
    <name evidence="7" type="ORF">Sjap_017081</name>
</gene>
<dbReference type="SMART" id="SM01019">
    <property type="entry name" value="B3"/>
    <property type="match status" value="2"/>
</dbReference>
<keyword evidence="3" id="KW-0238">DNA-binding</keyword>
<organism evidence="7 8">
    <name type="scientific">Stephania japonica</name>
    <dbReference type="NCBI Taxonomy" id="461633"/>
    <lineage>
        <taxon>Eukaryota</taxon>
        <taxon>Viridiplantae</taxon>
        <taxon>Streptophyta</taxon>
        <taxon>Embryophyta</taxon>
        <taxon>Tracheophyta</taxon>
        <taxon>Spermatophyta</taxon>
        <taxon>Magnoliopsida</taxon>
        <taxon>Ranunculales</taxon>
        <taxon>Menispermaceae</taxon>
        <taxon>Menispermoideae</taxon>
        <taxon>Cissampelideae</taxon>
        <taxon>Stephania</taxon>
    </lineage>
</organism>
<proteinExistence type="predicted"/>
<evidence type="ECO:0000256" key="3">
    <source>
        <dbReference type="ARBA" id="ARBA00023125"/>
    </source>
</evidence>
<sequence>MVIANPRDEQASDLRFFKVMFGDFGRRMRIPRVFIRYLLEESPDQVNLEGPSGNIWRVKIKRTKDDIYLDQGWEAFKVDHSLAMGNALLFEYDGKKHLKVTDIVSMYGLTREDVFTVKCSQESTSQGNERQVSNLAHVGDRQQDNIIEPNLSMPFDQIDPLSHQVTDSASPNAERLMIDQGPGPNPDPEAAALSFTSSFPFFMIKMKPYNVVEPYQLQLPTQFSKEHLHFKTPRRFFLHNLEGTKWSVRALPKPPTKLLAGGFRNFSRDNNLQLGDYCVFELVDENELKVHIFPRGQSHKLLE</sequence>
<evidence type="ECO:0000256" key="5">
    <source>
        <dbReference type="ARBA" id="ARBA00023242"/>
    </source>
</evidence>
<name>A0AAP0I5K5_9MAGN</name>
<accession>A0AAP0I5K5</accession>
<keyword evidence="2" id="KW-0805">Transcription regulation</keyword>